<evidence type="ECO:0000313" key="2">
    <source>
        <dbReference type="Proteomes" id="UP000001510"/>
    </source>
</evidence>
<reference evidence="1 2" key="1">
    <citation type="journal article" date="2007" name="DNA Res.">
        <title>Complete genomic structure of the bloom-forming toxic cyanobacterium Microcystis aeruginosa NIES-843.</title>
        <authorList>
            <person name="Kaneko T."/>
            <person name="Nakajima N."/>
            <person name="Okamoto S."/>
            <person name="Suzuki I."/>
            <person name="Tanabe Y."/>
            <person name="Tamaoki M."/>
            <person name="Nakamura Y."/>
            <person name="Kasai F."/>
            <person name="Watanabe A."/>
            <person name="Kawashima K."/>
            <person name="Kishida Y."/>
            <person name="Ono A."/>
            <person name="Shimizu Y."/>
            <person name="Takahashi C."/>
            <person name="Minami C."/>
            <person name="Fujishiro T."/>
            <person name="Kohara M."/>
            <person name="Katoh M."/>
            <person name="Nakazaki N."/>
            <person name="Nakayama S."/>
            <person name="Yamada M."/>
            <person name="Tabata S."/>
            <person name="Watanabe M.M."/>
        </authorList>
    </citation>
    <scope>NUCLEOTIDE SEQUENCE [LARGE SCALE GENOMIC DNA]</scope>
    <source>
        <strain evidence="2">NIES-843 / IAM M-247</strain>
    </source>
</reference>
<sequence>MFAAINSVKKLKLTIRRNAPPLSFGLRVSPQDFNPLFFCSFALCLPPSDGSIFLRKLR</sequence>
<dbReference type="PaxDb" id="449447-MAE_43140"/>
<dbReference type="HOGENOM" id="CLU_2974403_0_0_3"/>
<keyword evidence="2" id="KW-1185">Reference proteome</keyword>
<dbReference type="AlphaFoldDB" id="B0JSH8"/>
<dbReference type="Proteomes" id="UP000001510">
    <property type="component" value="Chromosome"/>
</dbReference>
<evidence type="ECO:0000313" key="1">
    <source>
        <dbReference type="EMBL" id="BAG04136.1"/>
    </source>
</evidence>
<organism evidence="1 2">
    <name type="scientific">Microcystis aeruginosa (strain NIES-843 / IAM M-2473)</name>
    <dbReference type="NCBI Taxonomy" id="449447"/>
    <lineage>
        <taxon>Bacteria</taxon>
        <taxon>Bacillati</taxon>
        <taxon>Cyanobacteriota</taxon>
        <taxon>Cyanophyceae</taxon>
        <taxon>Oscillatoriophycideae</taxon>
        <taxon>Chroococcales</taxon>
        <taxon>Microcystaceae</taxon>
        <taxon>Microcystis</taxon>
    </lineage>
</organism>
<dbReference type="STRING" id="449447.MAE_43140"/>
<dbReference type="EMBL" id="AP009552">
    <property type="protein sequence ID" value="BAG04136.1"/>
    <property type="molecule type" value="Genomic_DNA"/>
</dbReference>
<accession>B0JSH8</accession>
<protein>
    <submittedName>
        <fullName evidence="1">Uncharacterized protein</fullName>
    </submittedName>
</protein>
<dbReference type="KEGG" id="mar:MAE_43140"/>
<proteinExistence type="predicted"/>
<gene>
    <name evidence="1" type="ordered locus">MAE_43140</name>
</gene>
<dbReference type="EnsemblBacteria" id="BAG04136">
    <property type="protein sequence ID" value="BAG04136"/>
    <property type="gene ID" value="MAE_43140"/>
</dbReference>
<name>B0JSH8_MICAN</name>